<sequence>MKSAEIITAYRNFVNKNHRIPNVLVINPKDYMELRYERYCAMLTLSFADKEATFMGVKIREDCDCKSFEFRFE</sequence>
<keyword evidence="2" id="KW-1185">Reference proteome</keyword>
<protein>
    <submittedName>
        <fullName evidence="1">Uncharacterized protein</fullName>
    </submittedName>
</protein>
<dbReference type="EMBL" id="MW021761">
    <property type="protein sequence ID" value="QPX74993.1"/>
    <property type="molecule type" value="Genomic_DNA"/>
</dbReference>
<organism evidence="1 2">
    <name type="scientific">Serratia phage vB_SmaS_Rovert</name>
    <dbReference type="NCBI Taxonomy" id="2777363"/>
    <lineage>
        <taxon>Viruses</taxon>
        <taxon>Duplodnaviria</taxon>
        <taxon>Heunggongvirae</taxon>
        <taxon>Uroviricota</taxon>
        <taxon>Caudoviricetes</taxon>
        <taxon>Rovertvirus</taxon>
        <taxon>Rovertvirus rovert</taxon>
    </lineage>
</organism>
<accession>A0A7T3TKV9</accession>
<dbReference type="GeneID" id="80456980"/>
<name>A0A7T3TKV9_9CAUD</name>
<reference evidence="1 2" key="1">
    <citation type="submission" date="2020-09" db="EMBL/GenBank/DDBJ databases">
        <authorList>
            <person name="Marshall N."/>
            <person name="Wilson M.E."/>
            <person name="Walker J.K."/>
            <person name="Johnson L."/>
            <person name="Sharma R."/>
            <person name="Carr E."/>
            <person name="Grose J.H."/>
        </authorList>
    </citation>
    <scope>NUCLEOTIDE SEQUENCE [LARGE SCALE GENOMIC DNA]</scope>
</reference>
<evidence type="ECO:0000313" key="1">
    <source>
        <dbReference type="EMBL" id="QPX74993.1"/>
    </source>
</evidence>
<dbReference type="KEGG" id="vg:80456980"/>
<dbReference type="RefSeq" id="YP_010774079.1">
    <property type="nucleotide sequence ID" value="NC_074751.1"/>
</dbReference>
<evidence type="ECO:0000313" key="2">
    <source>
        <dbReference type="Proteomes" id="UP000595249"/>
    </source>
</evidence>
<proteinExistence type="predicted"/>
<dbReference type="Proteomes" id="UP000595249">
    <property type="component" value="Segment"/>
</dbReference>